<organism evidence="3 4">
    <name type="scientific">Lyngbya confervoides BDU141951</name>
    <dbReference type="NCBI Taxonomy" id="1574623"/>
    <lineage>
        <taxon>Bacteria</taxon>
        <taxon>Bacillati</taxon>
        <taxon>Cyanobacteriota</taxon>
        <taxon>Cyanophyceae</taxon>
        <taxon>Oscillatoriophycideae</taxon>
        <taxon>Oscillatoriales</taxon>
        <taxon>Microcoleaceae</taxon>
        <taxon>Lyngbya</taxon>
    </lineage>
</organism>
<dbReference type="InterPro" id="IPR036217">
    <property type="entry name" value="MethylDNA_cys_MeTrfase_DNAb"/>
</dbReference>
<dbReference type="InterPro" id="IPR014048">
    <property type="entry name" value="MethylDNA_cys_MeTrfase_DNA-bd"/>
</dbReference>
<dbReference type="GO" id="GO:0006974">
    <property type="term" value="P:DNA damage response"/>
    <property type="evidence" value="ECO:0007669"/>
    <property type="project" value="UniProtKB-KW"/>
</dbReference>
<comment type="caution">
    <text evidence="3">The sequence shown here is derived from an EMBL/GenBank/DDBJ whole genome shotgun (WGS) entry which is preliminary data.</text>
</comment>
<evidence type="ECO:0000259" key="2">
    <source>
        <dbReference type="Pfam" id="PF01035"/>
    </source>
</evidence>
<evidence type="ECO:0000256" key="1">
    <source>
        <dbReference type="ARBA" id="ARBA00022763"/>
    </source>
</evidence>
<dbReference type="CDD" id="cd06445">
    <property type="entry name" value="ATase"/>
    <property type="match status" value="1"/>
</dbReference>
<accession>A0ABD4T9E5</accession>
<sequence>MLSPSPRHQQIYDLVQQIPWGQVATYGQVADLIGWPGRARQVGYALFRIAPDSPIPWHRVVNARGEISCAPSRQGSDDLQRIRLEAEDIVFNAQGRLDLQRYGWHGPDQASPLSSPGIC</sequence>
<feature type="domain" description="Methylated-DNA-[protein]-cysteine S-methyltransferase DNA binding" evidence="2">
    <location>
        <begin position="8"/>
        <end position="88"/>
    </location>
</feature>
<dbReference type="RefSeq" id="WP_166278045.1">
    <property type="nucleotide sequence ID" value="NZ_JTHE03000116.1"/>
</dbReference>
<dbReference type="InterPro" id="IPR036388">
    <property type="entry name" value="WH-like_DNA-bd_sf"/>
</dbReference>
<keyword evidence="1" id="KW-0227">DNA damage</keyword>
<name>A0ABD4T9E5_9CYAN</name>
<dbReference type="Gene3D" id="1.10.10.10">
    <property type="entry name" value="Winged helix-like DNA-binding domain superfamily/Winged helix DNA-binding domain"/>
    <property type="match status" value="1"/>
</dbReference>
<evidence type="ECO:0000313" key="3">
    <source>
        <dbReference type="EMBL" id="MCM1985231.1"/>
    </source>
</evidence>
<gene>
    <name evidence="3" type="ORF">QQ91_0020660</name>
</gene>
<dbReference type="PANTHER" id="PTHR42942">
    <property type="entry name" value="6-O-METHYLGUANINE DNA METHYLTRANSFERASE"/>
    <property type="match status" value="1"/>
</dbReference>
<dbReference type="AlphaFoldDB" id="A0ABD4T9E5"/>
<dbReference type="PANTHER" id="PTHR42942:SF1">
    <property type="entry name" value="ALKYLTRANSFERASE-LIKE PROTEIN 1"/>
    <property type="match status" value="1"/>
</dbReference>
<proteinExistence type="predicted"/>
<reference evidence="3 4" key="1">
    <citation type="journal article" date="2015" name="Genome Announc.">
        <title>Draft Genome Sequence of Filamentous Marine Cyanobacterium Lyngbya confervoides Strain BDU141951.</title>
        <authorList>
            <person name="Chandrababunaidu M.M."/>
            <person name="Sen D."/>
            <person name="Tripathy S."/>
        </authorList>
    </citation>
    <scope>NUCLEOTIDE SEQUENCE [LARGE SCALE GENOMIC DNA]</scope>
    <source>
        <strain evidence="3 4">BDU141951</strain>
    </source>
</reference>
<dbReference type="InterPro" id="IPR052520">
    <property type="entry name" value="ATL_DNA_repair"/>
</dbReference>
<evidence type="ECO:0000313" key="4">
    <source>
        <dbReference type="Proteomes" id="UP000031561"/>
    </source>
</evidence>
<keyword evidence="4" id="KW-1185">Reference proteome</keyword>
<dbReference type="EMBL" id="JTHE03000116">
    <property type="protein sequence ID" value="MCM1985231.1"/>
    <property type="molecule type" value="Genomic_DNA"/>
</dbReference>
<dbReference type="SUPFAM" id="SSF46767">
    <property type="entry name" value="Methylated DNA-protein cysteine methyltransferase, C-terminal domain"/>
    <property type="match status" value="1"/>
</dbReference>
<protein>
    <submittedName>
        <fullName evidence="3">MGMT family protein</fullName>
    </submittedName>
</protein>
<dbReference type="Pfam" id="PF01035">
    <property type="entry name" value="DNA_binding_1"/>
    <property type="match status" value="1"/>
</dbReference>
<dbReference type="Proteomes" id="UP000031561">
    <property type="component" value="Unassembled WGS sequence"/>
</dbReference>